<dbReference type="InterPro" id="IPR051604">
    <property type="entry name" value="Ergot_Alk_Oxidoreductase"/>
</dbReference>
<keyword evidence="3" id="KW-1185">Reference proteome</keyword>
<dbReference type="PANTHER" id="PTHR43162">
    <property type="match status" value="1"/>
</dbReference>
<proteinExistence type="predicted"/>
<organism evidence="2 3">
    <name type="scientific">Lentzea xinjiangensis</name>
    <dbReference type="NCBI Taxonomy" id="402600"/>
    <lineage>
        <taxon>Bacteria</taxon>
        <taxon>Bacillati</taxon>
        <taxon>Actinomycetota</taxon>
        <taxon>Actinomycetes</taxon>
        <taxon>Pseudonocardiales</taxon>
        <taxon>Pseudonocardiaceae</taxon>
        <taxon>Lentzea</taxon>
    </lineage>
</organism>
<dbReference type="PANTHER" id="PTHR43162:SF1">
    <property type="entry name" value="PRESTALK A DIFFERENTIATION PROTEIN A"/>
    <property type="match status" value="1"/>
</dbReference>
<dbReference type="AlphaFoldDB" id="A0A1H9V8Z8"/>
<dbReference type="Gene3D" id="3.90.25.10">
    <property type="entry name" value="UDP-galactose 4-epimerase, domain 1"/>
    <property type="match status" value="1"/>
</dbReference>
<dbReference type="OrthoDB" id="3250520at2"/>
<dbReference type="SUPFAM" id="SSF51735">
    <property type="entry name" value="NAD(P)-binding Rossmann-fold domains"/>
    <property type="match status" value="1"/>
</dbReference>
<evidence type="ECO:0000313" key="2">
    <source>
        <dbReference type="EMBL" id="SES18049.1"/>
    </source>
</evidence>
<reference evidence="3" key="1">
    <citation type="submission" date="2016-10" db="EMBL/GenBank/DDBJ databases">
        <authorList>
            <person name="Varghese N."/>
            <person name="Submissions S."/>
        </authorList>
    </citation>
    <scope>NUCLEOTIDE SEQUENCE [LARGE SCALE GENOMIC DNA]</scope>
    <source>
        <strain evidence="3">CGMCC 4.3525</strain>
    </source>
</reference>
<accession>A0A1H9V8Z8</accession>
<evidence type="ECO:0000313" key="3">
    <source>
        <dbReference type="Proteomes" id="UP000199352"/>
    </source>
</evidence>
<dbReference type="InterPro" id="IPR036291">
    <property type="entry name" value="NAD(P)-bd_dom_sf"/>
</dbReference>
<gene>
    <name evidence="2" type="ORF">SAMN05216188_12516</name>
</gene>
<dbReference type="Proteomes" id="UP000199352">
    <property type="component" value="Unassembled WGS sequence"/>
</dbReference>
<protein>
    <submittedName>
        <fullName evidence="2">Uncharacterized conserved protein YbjT, contains NAD(P)-binding and DUF2867 domains</fullName>
    </submittedName>
</protein>
<evidence type="ECO:0000259" key="1">
    <source>
        <dbReference type="Pfam" id="PF05368"/>
    </source>
</evidence>
<feature type="domain" description="NmrA-like" evidence="1">
    <location>
        <begin position="1"/>
        <end position="235"/>
    </location>
</feature>
<sequence length="272" mass="29001">MTQEILVLGATGKTGRRVVRALEKSGAGVRAASRSSAVRFDWSDESTWGPALSGVSAAYVIAPYDPAAAAPFVDQARAAGVRHLVLLSGRGLDEIPGTVFAGMHAAEEAVRASDVPWTILRANNFAQNFSEELWQPGIRAGRLALPVDDTPEPFVDVHDIADVAALVLTGGGHHGRTYELTGPATITFDTAVRKISSALGRTVELVRLTPDEYRESLLSQGVSEEEAAELNGMYDAMRKGLLAPTTDDVSRLLGRPATDFDTYVAGALDAWR</sequence>
<dbReference type="RefSeq" id="WP_089959551.1">
    <property type="nucleotide sequence ID" value="NZ_FOFR01000025.1"/>
</dbReference>
<dbReference type="InterPro" id="IPR008030">
    <property type="entry name" value="NmrA-like"/>
</dbReference>
<dbReference type="Pfam" id="PF05368">
    <property type="entry name" value="NmrA"/>
    <property type="match status" value="1"/>
</dbReference>
<dbReference type="Gene3D" id="3.40.50.720">
    <property type="entry name" value="NAD(P)-binding Rossmann-like Domain"/>
    <property type="match status" value="1"/>
</dbReference>
<dbReference type="STRING" id="402600.SAMN05216188_12516"/>
<name>A0A1H9V8Z8_9PSEU</name>
<dbReference type="EMBL" id="FOFR01000025">
    <property type="protein sequence ID" value="SES18049.1"/>
    <property type="molecule type" value="Genomic_DNA"/>
</dbReference>